<dbReference type="Proteomes" id="UP000727490">
    <property type="component" value="Unassembled WGS sequence"/>
</dbReference>
<dbReference type="GO" id="GO:0004029">
    <property type="term" value="F:aldehyde dehydrogenase (NAD+) activity"/>
    <property type="evidence" value="ECO:0007669"/>
    <property type="project" value="TreeGrafter"/>
</dbReference>
<evidence type="ECO:0000313" key="2">
    <source>
        <dbReference type="EMBL" id="MBW3469197.1"/>
    </source>
</evidence>
<gene>
    <name evidence="2" type="ORF">EGN73_15460</name>
</gene>
<dbReference type="InterPro" id="IPR001509">
    <property type="entry name" value="Epimerase_deHydtase"/>
</dbReference>
<comment type="caution">
    <text evidence="2">The sequence shown here is derived from an EMBL/GenBank/DDBJ whole genome shotgun (WGS) entry which is preliminary data.</text>
</comment>
<dbReference type="InterPro" id="IPR051783">
    <property type="entry name" value="NAD(P)-dependent_oxidoreduct"/>
</dbReference>
<feature type="domain" description="NAD-dependent epimerase/dehydratase" evidence="1">
    <location>
        <begin position="3"/>
        <end position="214"/>
    </location>
</feature>
<organism evidence="2 3">
    <name type="scientific">Arthrospiribacter ruber</name>
    <dbReference type="NCBI Taxonomy" id="2487934"/>
    <lineage>
        <taxon>Bacteria</taxon>
        <taxon>Pseudomonadati</taxon>
        <taxon>Bacteroidota</taxon>
        <taxon>Cytophagia</taxon>
        <taxon>Cytophagales</taxon>
        <taxon>Cyclobacteriaceae</taxon>
        <taxon>Arthrospiribacter</taxon>
    </lineage>
</organism>
<keyword evidence="3" id="KW-1185">Reference proteome</keyword>
<dbReference type="GO" id="GO:0005737">
    <property type="term" value="C:cytoplasm"/>
    <property type="evidence" value="ECO:0007669"/>
    <property type="project" value="TreeGrafter"/>
</dbReference>
<reference evidence="2 3" key="1">
    <citation type="journal article" date="2020" name="Syst. Appl. Microbiol.">
        <title>Arthrospiribacter ruber gen. nov., sp. nov., a novel bacterium isolated from Arthrospira cultures.</title>
        <authorList>
            <person name="Waleron M."/>
            <person name="Misztak A."/>
            <person name="Waleron M.M."/>
            <person name="Furmaniak M."/>
            <person name="Mrozik A."/>
            <person name="Waleron K."/>
        </authorList>
    </citation>
    <scope>NUCLEOTIDE SEQUENCE [LARGE SCALE GENOMIC DNA]</scope>
    <source>
        <strain evidence="2 3">DPMB0001</strain>
    </source>
</reference>
<dbReference type="PANTHER" id="PTHR48079">
    <property type="entry name" value="PROTEIN YEEZ"/>
    <property type="match status" value="1"/>
</dbReference>
<evidence type="ECO:0000313" key="3">
    <source>
        <dbReference type="Proteomes" id="UP000727490"/>
    </source>
</evidence>
<dbReference type="RefSeq" id="WP_219291800.1">
    <property type="nucleotide sequence ID" value="NZ_RPHB01000007.1"/>
</dbReference>
<protein>
    <submittedName>
        <fullName evidence="2">NAD-dependent epimerase/dehydratase family protein</fullName>
    </submittedName>
</protein>
<dbReference type="AlphaFoldDB" id="A0A951MEG7"/>
<dbReference type="Pfam" id="PF01370">
    <property type="entry name" value="Epimerase"/>
    <property type="match status" value="1"/>
</dbReference>
<dbReference type="EMBL" id="RPHB01000007">
    <property type="protein sequence ID" value="MBW3469197.1"/>
    <property type="molecule type" value="Genomic_DNA"/>
</dbReference>
<name>A0A951MEG7_9BACT</name>
<accession>A0A951MEG7</accession>
<evidence type="ECO:0000259" key="1">
    <source>
        <dbReference type="Pfam" id="PF01370"/>
    </source>
</evidence>
<sequence length="318" mass="35458">MKILITGATGLLGSSLALRFSELAEIHGLKRESSNVALTAGFPIQWHTGDINDSQSLEEALEGMDMVIHAAALVSYQPKDEKKLMTTNVEGTTNLVNAMLAKNVKRLIHISSVAALGKSPETDIIDENHKWVESDLNTPYAISKYQAELEVWRAVQEGLEALVVNPSIILGKVGTGRSSTEIYNYVLEGRKYYPSGSVNYIDLRDTVDLIFKLYERGMWNERFILSADSISYKLFFEKMAAALGKKAPHEPVTETMLKVGLFFIGIAKALGLSKSPLNRQTAMLSQLSFHMDNSKLLKYIDHGFYSLEETFRWAQSND</sequence>
<proteinExistence type="predicted"/>
<dbReference type="PANTHER" id="PTHR48079:SF6">
    <property type="entry name" value="NAD(P)-BINDING DOMAIN-CONTAINING PROTEIN-RELATED"/>
    <property type="match status" value="1"/>
</dbReference>